<dbReference type="PANTHER" id="PTHR10151">
    <property type="entry name" value="ECTONUCLEOTIDE PYROPHOSPHATASE/PHOSPHODIESTERASE"/>
    <property type="match status" value="1"/>
</dbReference>
<gene>
    <name evidence="1" type="ORF">HSR122_0836</name>
</gene>
<protein>
    <submittedName>
        <fullName evidence="1">Phosphodiesterase of AP superfamily</fullName>
    </submittedName>
</protein>
<name>A0A897N1J1_9EURY</name>
<evidence type="ECO:0000313" key="2">
    <source>
        <dbReference type="Proteomes" id="UP000662973"/>
    </source>
</evidence>
<dbReference type="AlphaFoldDB" id="A0A897N1J1"/>
<accession>A0A897N1J1</accession>
<reference evidence="1 2" key="1">
    <citation type="submission" date="2020-11" db="EMBL/GenBank/DDBJ databases">
        <title>Carbohydrate-dependent, anaerobic sulfur respiration: A novel catabolism in halophilic archaea.</title>
        <authorList>
            <person name="Sorokin D.Y."/>
            <person name="Messina E."/>
            <person name="Smedile F."/>
            <person name="La Cono V."/>
            <person name="Hallsworth J.E."/>
            <person name="Yakimov M.M."/>
        </authorList>
    </citation>
    <scope>NUCLEOTIDE SEQUENCE [LARGE SCALE GENOMIC DNA]</scope>
    <source>
        <strain evidence="1 2">HSR12-2</strain>
    </source>
</reference>
<dbReference type="Pfam" id="PF01663">
    <property type="entry name" value="Phosphodiest"/>
    <property type="match status" value="1"/>
</dbReference>
<evidence type="ECO:0000313" key="1">
    <source>
        <dbReference type="EMBL" id="QSG08240.1"/>
    </source>
</evidence>
<sequence length="512" mass="57109">MDALVIGLDGATYNVLSGLIEEGRLPTLAGLIENGVSGTLDSTVPPATYPAWKCYSTGQHPTKLGFHSFLSFQEGDLEPASTSAPEIWNYVSEAGRTAASINMPTTYPASEINGFMTAGYVIGGEDWVYPPELKGGLQREFDYRPEVEFPVHTELLADDTTDAREQIRSIMQSRFDLATFAVDELDLDFLQLTMYYTDTYQHFFWNQPEILHEMWEYVDRELGKLLDRIDDTNVFVVSDHGFESLDTGIFYLNRWLEREGHLTLEAGGASGLFEKLSLDTQTLASWLDRLHLMGVVRTVVPDETRRKVPNPRGEIGVDQLSERIVWDDSDAVMYGGGIFLNADRLGSRYETFRTDLMEQLCSITSPETGDPVLVDAYRPEELYESNSPPRDDDEVPDILLLPRDDGFVSPAYASDCWNTTDLEGRWSVHAKPGIFIASGPDVQAGASADLEIFDVAPTVLHAMGLPVADAIDGDVRRDIFAPGSDPAERPVRERDQRKEIAQVIKQSSLTDR</sequence>
<dbReference type="PANTHER" id="PTHR10151:SF120">
    <property type="entry name" value="BIS(5'-ADENOSYL)-TRIPHOSPHATASE"/>
    <property type="match status" value="1"/>
</dbReference>
<dbReference type="GeneID" id="68851488"/>
<dbReference type="Proteomes" id="UP000662973">
    <property type="component" value="Chromosome"/>
</dbReference>
<organism evidence="1 2">
    <name type="scientific">Halapricum desulfuricans</name>
    <dbReference type="NCBI Taxonomy" id="2841257"/>
    <lineage>
        <taxon>Archaea</taxon>
        <taxon>Methanobacteriati</taxon>
        <taxon>Methanobacteriota</taxon>
        <taxon>Stenosarchaea group</taxon>
        <taxon>Halobacteria</taxon>
        <taxon>Halobacteriales</taxon>
        <taxon>Haloarculaceae</taxon>
        <taxon>Halapricum</taxon>
    </lineage>
</organism>
<dbReference type="RefSeq" id="WP_229111392.1">
    <property type="nucleotide sequence ID" value="NZ_CP064788.1"/>
</dbReference>
<proteinExistence type="predicted"/>
<dbReference type="InterPro" id="IPR017850">
    <property type="entry name" value="Alkaline_phosphatase_core_sf"/>
</dbReference>
<dbReference type="Gene3D" id="3.40.720.10">
    <property type="entry name" value="Alkaline Phosphatase, subunit A"/>
    <property type="match status" value="2"/>
</dbReference>
<dbReference type="EMBL" id="CP064788">
    <property type="protein sequence ID" value="QSG08240.1"/>
    <property type="molecule type" value="Genomic_DNA"/>
</dbReference>
<dbReference type="KEGG" id="hds:HSR122_0836"/>
<keyword evidence="2" id="KW-1185">Reference proteome</keyword>
<dbReference type="SUPFAM" id="SSF53649">
    <property type="entry name" value="Alkaline phosphatase-like"/>
    <property type="match status" value="1"/>
</dbReference>
<dbReference type="InterPro" id="IPR002591">
    <property type="entry name" value="Phosphodiest/P_Trfase"/>
</dbReference>
<dbReference type="GO" id="GO:0016787">
    <property type="term" value="F:hydrolase activity"/>
    <property type="evidence" value="ECO:0007669"/>
    <property type="project" value="UniProtKB-ARBA"/>
</dbReference>